<name>A0A815UND8_ADIRI</name>
<protein>
    <submittedName>
        <fullName evidence="1">Uncharacterized protein</fullName>
    </submittedName>
</protein>
<evidence type="ECO:0000313" key="2">
    <source>
        <dbReference type="Proteomes" id="UP000663828"/>
    </source>
</evidence>
<comment type="caution">
    <text evidence="1">The sequence shown here is derived from an EMBL/GenBank/DDBJ whole genome shotgun (WGS) entry which is preliminary data.</text>
</comment>
<accession>A0A815UND8</accession>
<sequence>MGLVLSMCKQKKWNSNHDKASKTPAETKISTITKPVIPSTESTQCSAITREPIKTYGFPYPYYIPYHQQIPNFSYFPRVSTPIYMPFNQTYTVNDEYSSNPYVAQAYNCREAVIVPSTLSTVQSRDASISDNTSTEHNDEYRTITHVKSEQLFETNHDDQTRLIKKSASTPIDMFLIDISNEHVLVGQPVSMNIRHLLLDTLQNHHASSSTPIRIEPSSVTTYAHENLLNYIPHVCERYPNLTIQSDQQTRNTLHIRVPSEFSRSLNNLT</sequence>
<evidence type="ECO:0000313" key="1">
    <source>
        <dbReference type="EMBL" id="CAF1521480.1"/>
    </source>
</evidence>
<dbReference type="AlphaFoldDB" id="A0A815UND8"/>
<keyword evidence="2" id="KW-1185">Reference proteome</keyword>
<gene>
    <name evidence="1" type="ORF">XAT740_LOCUS40827</name>
</gene>
<dbReference type="Proteomes" id="UP000663828">
    <property type="component" value="Unassembled WGS sequence"/>
</dbReference>
<proteinExistence type="predicted"/>
<organism evidence="1 2">
    <name type="scientific">Adineta ricciae</name>
    <name type="common">Rotifer</name>
    <dbReference type="NCBI Taxonomy" id="249248"/>
    <lineage>
        <taxon>Eukaryota</taxon>
        <taxon>Metazoa</taxon>
        <taxon>Spiralia</taxon>
        <taxon>Gnathifera</taxon>
        <taxon>Rotifera</taxon>
        <taxon>Eurotatoria</taxon>
        <taxon>Bdelloidea</taxon>
        <taxon>Adinetida</taxon>
        <taxon>Adinetidae</taxon>
        <taxon>Adineta</taxon>
    </lineage>
</organism>
<reference evidence="1" key="1">
    <citation type="submission" date="2021-02" db="EMBL/GenBank/DDBJ databases">
        <authorList>
            <person name="Nowell W R."/>
        </authorList>
    </citation>
    <scope>NUCLEOTIDE SEQUENCE</scope>
</reference>
<dbReference type="EMBL" id="CAJNOR010004692">
    <property type="protein sequence ID" value="CAF1521480.1"/>
    <property type="molecule type" value="Genomic_DNA"/>
</dbReference>